<organism evidence="10 11">
    <name type="scientific">Phyllostomus discolor</name>
    <name type="common">pale spear-nosed bat</name>
    <dbReference type="NCBI Taxonomy" id="89673"/>
    <lineage>
        <taxon>Eukaryota</taxon>
        <taxon>Metazoa</taxon>
        <taxon>Chordata</taxon>
        <taxon>Craniata</taxon>
        <taxon>Vertebrata</taxon>
        <taxon>Euteleostomi</taxon>
        <taxon>Mammalia</taxon>
        <taxon>Eutheria</taxon>
        <taxon>Laurasiatheria</taxon>
        <taxon>Chiroptera</taxon>
        <taxon>Yangochiroptera</taxon>
        <taxon>Phyllostomidae</taxon>
        <taxon>Phyllostominae</taxon>
        <taxon>Phyllostomus</taxon>
    </lineage>
</organism>
<reference evidence="10 11" key="1">
    <citation type="journal article" date="2020" name="Nature">
        <title>Six reference-quality genomes reveal evolution of bat adaptations.</title>
        <authorList>
            <person name="Jebb D."/>
            <person name="Huang Z."/>
            <person name="Pippel M."/>
            <person name="Hughes G.M."/>
            <person name="Lavrichenko K."/>
            <person name="Devanna P."/>
            <person name="Winkler S."/>
            <person name="Jermiin L.S."/>
            <person name="Skirmuntt E.C."/>
            <person name="Katzourakis A."/>
            <person name="Burkitt-Gray L."/>
            <person name="Ray D.A."/>
            <person name="Sullivan K.A.M."/>
            <person name="Roscito J.G."/>
            <person name="Kirilenko B.M."/>
            <person name="Davalos L.M."/>
            <person name="Corthals A.P."/>
            <person name="Power M.L."/>
            <person name="Jones G."/>
            <person name="Ransome R.D."/>
            <person name="Dechmann D.K.N."/>
            <person name="Locatelli A.G."/>
            <person name="Puechmaille S.J."/>
            <person name="Fedrigo O."/>
            <person name="Jarvis E.D."/>
            <person name="Hiller M."/>
            <person name="Vernes S.C."/>
            <person name="Myers E.W."/>
            <person name="Teeling E.C."/>
        </authorList>
    </citation>
    <scope>NUCLEOTIDE SEQUENCE [LARGE SCALE GENOMIC DNA]</scope>
    <source>
        <strain evidence="10">Bat1K_MPI-CBG_1</strain>
    </source>
</reference>
<dbReference type="GO" id="GO:0022627">
    <property type="term" value="C:cytosolic small ribosomal subunit"/>
    <property type="evidence" value="ECO:0007669"/>
    <property type="project" value="TreeGrafter"/>
</dbReference>
<accession>A0A834EZX7</accession>
<dbReference type="InterPro" id="IPR005711">
    <property type="entry name" value="Ribosomal_uS5_euk/arc"/>
</dbReference>
<name>A0A834EZX7_9CHIR</name>
<proteinExistence type="inferred from homology"/>
<dbReference type="Pfam" id="PF00333">
    <property type="entry name" value="Ribosomal_S5"/>
    <property type="match status" value="1"/>
</dbReference>
<dbReference type="Gene3D" id="3.30.230.10">
    <property type="match status" value="1"/>
</dbReference>
<dbReference type="GO" id="GO:0006412">
    <property type="term" value="P:translation"/>
    <property type="evidence" value="ECO:0007669"/>
    <property type="project" value="InterPro"/>
</dbReference>
<protein>
    <recommendedName>
        <fullName evidence="4">Small ribosomal subunit protein uS5</fullName>
    </recommendedName>
    <alternativeName>
        <fullName evidence="5">40S ribosomal protein S2</fullName>
    </alternativeName>
</protein>
<evidence type="ECO:0000256" key="1">
    <source>
        <dbReference type="ARBA" id="ARBA00008945"/>
    </source>
</evidence>
<dbReference type="GO" id="GO:0003723">
    <property type="term" value="F:RNA binding"/>
    <property type="evidence" value="ECO:0007669"/>
    <property type="project" value="InterPro"/>
</dbReference>
<dbReference type="InterPro" id="IPR020568">
    <property type="entry name" value="Ribosomal_Su5_D2-typ_SF"/>
</dbReference>
<dbReference type="SUPFAM" id="SSF54768">
    <property type="entry name" value="dsRNA-binding domain-like"/>
    <property type="match status" value="1"/>
</dbReference>
<evidence type="ECO:0000313" key="10">
    <source>
        <dbReference type="EMBL" id="KAF6132652.1"/>
    </source>
</evidence>
<dbReference type="PROSITE" id="PS50881">
    <property type="entry name" value="S5_DSRBD"/>
    <property type="match status" value="1"/>
</dbReference>
<evidence type="ECO:0000256" key="2">
    <source>
        <dbReference type="ARBA" id="ARBA00022980"/>
    </source>
</evidence>
<evidence type="ECO:0000256" key="8">
    <source>
        <dbReference type="RuleBase" id="RU003823"/>
    </source>
</evidence>
<dbReference type="InterPro" id="IPR005324">
    <property type="entry name" value="Ribosomal_uS5_C"/>
</dbReference>
<gene>
    <name evidence="10" type="ORF">HJG60_016635</name>
</gene>
<dbReference type="InterPro" id="IPR000851">
    <property type="entry name" value="Ribosomal_uS5"/>
</dbReference>
<dbReference type="AlphaFoldDB" id="A0A834EZX7"/>
<dbReference type="EMBL" id="JABVXQ010000001">
    <property type="protein sequence ID" value="KAF6132652.1"/>
    <property type="molecule type" value="Genomic_DNA"/>
</dbReference>
<dbReference type="PANTHER" id="PTHR13718:SF4">
    <property type="entry name" value="40S RIBOSOMAL PROTEIN S2"/>
    <property type="match status" value="1"/>
</dbReference>
<dbReference type="Gene3D" id="3.30.160.20">
    <property type="match status" value="1"/>
</dbReference>
<dbReference type="InterPro" id="IPR013810">
    <property type="entry name" value="Ribosomal_uS5_N"/>
</dbReference>
<dbReference type="InterPro" id="IPR014721">
    <property type="entry name" value="Ribsml_uS5_D2-typ_fold_subgr"/>
</dbReference>
<sequence>MREGPEAPGVLEWEATVAFVDDLAAASGPTSLSQSWWRPYSLWRQGQGQGVDPCHQVGSPGQGHEDQIPGRDLSLFSAHQKSEILDFSLGASLKDEVLKIMPVQEKTHAGHRTWFKAFVASGDYNGHIGLGVKCSEELATAIRGAITLAKLSIVPVQGSYWGNKIGKLHTVPYKVTGRCVSILVHLIPAPWSIGIISAPVPQKLLMMAGIDDRYTSARGYTATMGNFTKATFNAVSKTYSSLTPDLWQETVFTESPYRNSLRIL</sequence>
<comment type="similarity">
    <text evidence="1 8">Belongs to the universal ribosomal protein uS5 family.</text>
</comment>
<evidence type="ECO:0000256" key="4">
    <source>
        <dbReference type="ARBA" id="ARBA00035255"/>
    </source>
</evidence>
<dbReference type="FunFam" id="3.30.160.20:FF:000133">
    <property type="entry name" value="40S ribosomal protein S2"/>
    <property type="match status" value="1"/>
</dbReference>
<evidence type="ECO:0000256" key="7">
    <source>
        <dbReference type="PROSITE-ProRule" id="PRU00268"/>
    </source>
</evidence>
<dbReference type="GO" id="GO:0003735">
    <property type="term" value="F:structural constituent of ribosome"/>
    <property type="evidence" value="ECO:0007669"/>
    <property type="project" value="UniProtKB-UniRule"/>
</dbReference>
<dbReference type="Pfam" id="PF03719">
    <property type="entry name" value="Ribosomal_S5_C"/>
    <property type="match status" value="1"/>
</dbReference>
<dbReference type="SUPFAM" id="SSF54211">
    <property type="entry name" value="Ribosomal protein S5 domain 2-like"/>
    <property type="match status" value="1"/>
</dbReference>
<dbReference type="NCBIfam" id="TIGR01020">
    <property type="entry name" value="uS5_euk_arch"/>
    <property type="match status" value="1"/>
</dbReference>
<dbReference type="FunFam" id="3.30.230.10:FF:000004">
    <property type="entry name" value="40S ribosomal protein S2"/>
    <property type="match status" value="1"/>
</dbReference>
<evidence type="ECO:0000256" key="5">
    <source>
        <dbReference type="ARBA" id="ARBA00035407"/>
    </source>
</evidence>
<comment type="subunit">
    <text evidence="6">Component of the small ribosomal subunit. Interacts with zinc finger protein ZNF277 (via zinc-finger domains); the interaction is direct; the interaction is extra-ribosomal. Interaction with ZNF277 competes with the binding of RPS2 to protein arginine methyltransferase PRMT3.</text>
</comment>
<evidence type="ECO:0000256" key="6">
    <source>
        <dbReference type="ARBA" id="ARBA00046587"/>
    </source>
</evidence>
<feature type="domain" description="S5 DRBM" evidence="9">
    <location>
        <begin position="93"/>
        <end position="156"/>
    </location>
</feature>
<dbReference type="Proteomes" id="UP000664940">
    <property type="component" value="Unassembled WGS sequence"/>
</dbReference>
<evidence type="ECO:0000259" key="9">
    <source>
        <dbReference type="PROSITE" id="PS50881"/>
    </source>
</evidence>
<keyword evidence="2 7" id="KW-0689">Ribosomal protein</keyword>
<dbReference type="PANTHER" id="PTHR13718">
    <property type="entry name" value="RIBOSOMAL S SUBUNIT"/>
    <property type="match status" value="1"/>
</dbReference>
<evidence type="ECO:0000313" key="11">
    <source>
        <dbReference type="Proteomes" id="UP000664940"/>
    </source>
</evidence>
<evidence type="ECO:0000256" key="3">
    <source>
        <dbReference type="ARBA" id="ARBA00023274"/>
    </source>
</evidence>
<keyword evidence="3 7" id="KW-0687">Ribonucleoprotein</keyword>
<comment type="caution">
    <text evidence="10">The sequence shown here is derived from an EMBL/GenBank/DDBJ whole genome shotgun (WGS) entry which is preliminary data.</text>
</comment>